<accession>A0A0A8ZYK0</accession>
<evidence type="ECO:0000313" key="1">
    <source>
        <dbReference type="EMBL" id="JAD43906.1"/>
    </source>
</evidence>
<protein>
    <submittedName>
        <fullName evidence="1">Uncharacterized protein</fullName>
    </submittedName>
</protein>
<reference evidence="1" key="1">
    <citation type="submission" date="2014-09" db="EMBL/GenBank/DDBJ databases">
        <authorList>
            <person name="Magalhaes I.L.F."/>
            <person name="Oliveira U."/>
            <person name="Santos F.R."/>
            <person name="Vidigal T.H.D.A."/>
            <person name="Brescovit A.D."/>
            <person name="Santos A.J."/>
        </authorList>
    </citation>
    <scope>NUCLEOTIDE SEQUENCE</scope>
    <source>
        <tissue evidence="1">Shoot tissue taken approximately 20 cm above the soil surface</tissue>
    </source>
</reference>
<dbReference type="EMBL" id="GBRH01253989">
    <property type="protein sequence ID" value="JAD43906.1"/>
    <property type="molecule type" value="Transcribed_RNA"/>
</dbReference>
<sequence length="42" mass="4760">MAADPFKVQTEMNSHQSWCCLHNAYEWSQAYTASSGLLNKPN</sequence>
<reference evidence="1" key="2">
    <citation type="journal article" date="2015" name="Data Brief">
        <title>Shoot transcriptome of the giant reed, Arundo donax.</title>
        <authorList>
            <person name="Barrero R.A."/>
            <person name="Guerrero F.D."/>
            <person name="Moolhuijzen P."/>
            <person name="Goolsby J.A."/>
            <person name="Tidwell J."/>
            <person name="Bellgard S.E."/>
            <person name="Bellgard M.I."/>
        </authorList>
    </citation>
    <scope>NUCLEOTIDE SEQUENCE</scope>
    <source>
        <tissue evidence="1">Shoot tissue taken approximately 20 cm above the soil surface</tissue>
    </source>
</reference>
<name>A0A0A8ZYK0_ARUDO</name>
<proteinExistence type="predicted"/>
<organism evidence="1">
    <name type="scientific">Arundo donax</name>
    <name type="common">Giant reed</name>
    <name type="synonym">Donax arundinaceus</name>
    <dbReference type="NCBI Taxonomy" id="35708"/>
    <lineage>
        <taxon>Eukaryota</taxon>
        <taxon>Viridiplantae</taxon>
        <taxon>Streptophyta</taxon>
        <taxon>Embryophyta</taxon>
        <taxon>Tracheophyta</taxon>
        <taxon>Spermatophyta</taxon>
        <taxon>Magnoliopsida</taxon>
        <taxon>Liliopsida</taxon>
        <taxon>Poales</taxon>
        <taxon>Poaceae</taxon>
        <taxon>PACMAD clade</taxon>
        <taxon>Arundinoideae</taxon>
        <taxon>Arundineae</taxon>
        <taxon>Arundo</taxon>
    </lineage>
</organism>
<dbReference type="AlphaFoldDB" id="A0A0A8ZYK0"/>